<gene>
    <name evidence="6" type="ORF">AB4Y30_16420</name>
</gene>
<dbReference type="GO" id="GO:0000976">
    <property type="term" value="F:transcription cis-regulatory region binding"/>
    <property type="evidence" value="ECO:0007669"/>
    <property type="project" value="TreeGrafter"/>
</dbReference>
<comment type="similarity">
    <text evidence="1">Belongs to the LysR transcriptional regulatory family.</text>
</comment>
<evidence type="ECO:0000256" key="2">
    <source>
        <dbReference type="ARBA" id="ARBA00023015"/>
    </source>
</evidence>
<dbReference type="AlphaFoldDB" id="A0AB39HQM2"/>
<evidence type="ECO:0000259" key="5">
    <source>
        <dbReference type="PROSITE" id="PS50931"/>
    </source>
</evidence>
<dbReference type="InterPro" id="IPR005119">
    <property type="entry name" value="LysR_subst-bd"/>
</dbReference>
<reference evidence="6" key="1">
    <citation type="submission" date="2024-07" db="EMBL/GenBank/DDBJ databases">
        <title>Halotolerant mesophilic bacterium Ornithinibacillus sp. 4-3, sp. nov., isolated from soil.</title>
        <authorList>
            <person name="Sidarenka A.V."/>
            <person name="Guliayeva D.E."/>
            <person name="Leanovich S.I."/>
            <person name="Hileuskaya K.S."/>
            <person name="Akhremchuk A.E."/>
            <person name="Sikolenko M.A."/>
            <person name="Valentovich L.N."/>
        </authorList>
    </citation>
    <scope>NUCLEOTIDE SEQUENCE</scope>
    <source>
        <strain evidence="6">4-3</strain>
    </source>
</reference>
<dbReference type="SUPFAM" id="SSF46785">
    <property type="entry name" value="Winged helix' DNA-binding domain"/>
    <property type="match status" value="1"/>
</dbReference>
<dbReference type="PROSITE" id="PS50931">
    <property type="entry name" value="HTH_LYSR"/>
    <property type="match status" value="1"/>
</dbReference>
<dbReference type="Pfam" id="PF00126">
    <property type="entry name" value="HTH_1"/>
    <property type="match status" value="1"/>
</dbReference>
<dbReference type="Gene3D" id="1.10.10.10">
    <property type="entry name" value="Winged helix-like DNA-binding domain superfamily/Winged helix DNA-binding domain"/>
    <property type="match status" value="1"/>
</dbReference>
<dbReference type="PANTHER" id="PTHR30126:SF78">
    <property type="entry name" value="HTH LYSR-TYPE DOMAIN-CONTAINING PROTEIN"/>
    <property type="match status" value="1"/>
</dbReference>
<accession>A0AB39HQM2</accession>
<protein>
    <submittedName>
        <fullName evidence="6">LysR family transcriptional regulator</fullName>
    </submittedName>
</protein>
<feature type="domain" description="HTH lysR-type" evidence="5">
    <location>
        <begin position="1"/>
        <end position="58"/>
    </location>
</feature>
<evidence type="ECO:0000256" key="1">
    <source>
        <dbReference type="ARBA" id="ARBA00009437"/>
    </source>
</evidence>
<sequence length="292" mass="33872">MTEKDWELLIALFEEKTITKAAEKMYISQPALTYRMKQIEQKFNTQIIHRGSKGVIFTSQGEYLVQHAKKTLKELELAKNHINNMKSTVEGVLKIGVSSTFALHKFPTLLKGFITKYPNAEIKLITGWSTGILKSLQSEDIHVAIIRGKHGWHDHSVLLDTEALSIASKTPINLEELPYMNFIHYDTDPYLQSTYRDWWKQTFATPPKITMNVDGIETCIKLIKMELGFSILPSICLTNNEELRQMDLEINNQKLIRETHLLYRSELENLKIVEAFIQFVKDYYHSDLEDHK</sequence>
<dbReference type="CDD" id="cd05466">
    <property type="entry name" value="PBP2_LTTR_substrate"/>
    <property type="match status" value="1"/>
</dbReference>
<dbReference type="Pfam" id="PF03466">
    <property type="entry name" value="LysR_substrate"/>
    <property type="match status" value="1"/>
</dbReference>
<dbReference type="RefSeq" id="WP_368653258.1">
    <property type="nucleotide sequence ID" value="NZ_CP162599.1"/>
</dbReference>
<keyword evidence="4" id="KW-0804">Transcription</keyword>
<evidence type="ECO:0000313" key="6">
    <source>
        <dbReference type="EMBL" id="XDK32570.1"/>
    </source>
</evidence>
<keyword evidence="3" id="KW-0238">DNA-binding</keyword>
<dbReference type="EMBL" id="CP162599">
    <property type="protein sequence ID" value="XDK32570.1"/>
    <property type="molecule type" value="Genomic_DNA"/>
</dbReference>
<dbReference type="InterPro" id="IPR036390">
    <property type="entry name" value="WH_DNA-bd_sf"/>
</dbReference>
<organism evidence="6">
    <name type="scientific">Ornithinibacillus sp. 4-3</name>
    <dbReference type="NCBI Taxonomy" id="3231488"/>
    <lineage>
        <taxon>Bacteria</taxon>
        <taxon>Bacillati</taxon>
        <taxon>Bacillota</taxon>
        <taxon>Bacilli</taxon>
        <taxon>Bacillales</taxon>
        <taxon>Bacillaceae</taxon>
        <taxon>Ornithinibacillus</taxon>
    </lineage>
</organism>
<dbReference type="SUPFAM" id="SSF53850">
    <property type="entry name" value="Periplasmic binding protein-like II"/>
    <property type="match status" value="1"/>
</dbReference>
<evidence type="ECO:0000256" key="4">
    <source>
        <dbReference type="ARBA" id="ARBA00023163"/>
    </source>
</evidence>
<proteinExistence type="inferred from homology"/>
<dbReference type="PRINTS" id="PR00039">
    <property type="entry name" value="HTHLYSR"/>
</dbReference>
<dbReference type="InterPro" id="IPR000847">
    <property type="entry name" value="LysR_HTH_N"/>
</dbReference>
<dbReference type="Gene3D" id="3.40.190.290">
    <property type="match status" value="1"/>
</dbReference>
<evidence type="ECO:0000256" key="3">
    <source>
        <dbReference type="ARBA" id="ARBA00023125"/>
    </source>
</evidence>
<dbReference type="GO" id="GO:0003700">
    <property type="term" value="F:DNA-binding transcription factor activity"/>
    <property type="evidence" value="ECO:0007669"/>
    <property type="project" value="InterPro"/>
</dbReference>
<keyword evidence="2" id="KW-0805">Transcription regulation</keyword>
<dbReference type="PANTHER" id="PTHR30126">
    <property type="entry name" value="HTH-TYPE TRANSCRIPTIONAL REGULATOR"/>
    <property type="match status" value="1"/>
</dbReference>
<dbReference type="InterPro" id="IPR036388">
    <property type="entry name" value="WH-like_DNA-bd_sf"/>
</dbReference>
<name>A0AB39HQM2_9BACI</name>